<dbReference type="InterPro" id="IPR011009">
    <property type="entry name" value="Kinase-like_dom_sf"/>
</dbReference>
<keyword evidence="18" id="KW-1185">Reference proteome</keyword>
<dbReference type="SMART" id="SM00133">
    <property type="entry name" value="S_TK_X"/>
    <property type="match status" value="1"/>
</dbReference>
<dbReference type="Proteomes" id="UP001431783">
    <property type="component" value="Unassembled WGS sequence"/>
</dbReference>
<keyword evidence="8 12" id="KW-0067">ATP-binding</keyword>
<keyword evidence="5" id="KW-0808">Transferase</keyword>
<comment type="similarity">
    <text evidence="1">Belongs to the protein kinase superfamily. AGC Ser/Thr protein kinase family. cGMP subfamily.</text>
</comment>
<reference evidence="17 18" key="1">
    <citation type="submission" date="2023-03" db="EMBL/GenBank/DDBJ databases">
        <title>Genome insight into feeding habits of ladybird beetles.</title>
        <authorList>
            <person name="Li H.-S."/>
            <person name="Huang Y.-H."/>
            <person name="Pang H."/>
        </authorList>
    </citation>
    <scope>NUCLEOTIDE SEQUENCE [LARGE SCALE GENOMIC DNA]</scope>
    <source>
        <strain evidence="17">SYSU_2023b</strain>
        <tissue evidence="17">Whole body</tissue>
    </source>
</reference>
<feature type="binding site" evidence="12">
    <location>
        <position position="647"/>
    </location>
    <ligand>
        <name>ATP</name>
        <dbReference type="ChEBI" id="CHEBI:30616"/>
    </ligand>
</feature>
<dbReference type="FunFam" id="2.60.120.10:FF:000072">
    <property type="entry name" value="cGMP-dependent protein kinase"/>
    <property type="match status" value="1"/>
</dbReference>
<dbReference type="GO" id="GO:0005524">
    <property type="term" value="F:ATP binding"/>
    <property type="evidence" value="ECO:0007669"/>
    <property type="project" value="UniProtKB-UniRule"/>
</dbReference>
<keyword evidence="13" id="KW-0175">Coiled coil</keyword>
<dbReference type="CDD" id="cd00038">
    <property type="entry name" value="CAP_ED"/>
    <property type="match status" value="2"/>
</dbReference>
<sequence length="928" mass="105217">MCNAHLLQNSKIIMISDIHVRNTNYSTSRASSKLHSQDPLKKPHTCGSLFAKCSCNNGNKKLFHTYSHPETDYPYSTTEKRASTPDVANPIAFGVDLSKRLSNPEVQAYNKPANSVPRNRRCSTPSKSGFRANIYLNHPEINFPIPVQLNSKNSLAKLPGNVSSFEELSNEEEEEFLKNFGIIKPMGNGANSTPKSKTSVNESVIRQIRKTSACLTEVRKKNSNVEKENLLIMEKMRTEMKQLEAKYKCIYGKLSETEMILKSKESEIVRLQREIHKLKSVLQQTRSQNDILSTLQENATSSSNCHTQHSINSMNSMKKQGVSAESNETSNQASDISITKYEKDFRSKQLIKDAITDNNFLKNLDVSQVREIVDSMYQKEYSAGSYVIRENAVGAHLFVSAEGEFEIMQNGKVLGRMGPGKAFGELAILYNCKRTASIKAVTDSKVWVLDRKIYQLIMVRTGLQRLEDNISFLRSVPLLKNLSKDLLGKIADALEVEFYPAGLYILRQGTRGDTFYIISNGSVKITQRCPGHVGEKEIRVLNRGDYFGEQALLKEDVRTASVISMHPGVECLTLDTDSFKHLIGDLSEIKEKSYDDRHTLNGQMQNQEYDSIKIEDLEVISTLGVGGFGRVELVQYTKDPRLTFALKYLKKQHIVDTQQQKHVFSERNIMMSCRSPFITRLYRTFKDSKYVYMLLEACLGGEVWTTLRDRGCFDDNTARFISACVIEAFDYLHSRGIIYRDLKPENLLMDVDGYVKLVDFGFSKNLGYSGKTWTFCGTPEYVAPETILNKGHDRAVDYWALGILLHELLTGNPPFTANDPMKIYNLILKGIDMVDFTKHNVGRSAQSLIKKLCRESPSERLGYQKGGIQDIKKHRWFQGFDWDGLITRTLPAPIIQPIRSPCDTSNFDCFTIDTDIPPDENSNWDLDF</sequence>
<feature type="domain" description="Cyclic nucleotide-binding" evidence="15">
    <location>
        <begin position="360"/>
        <end position="475"/>
    </location>
</feature>
<dbReference type="FunFam" id="2.60.120.10:FF:000064">
    <property type="entry name" value="cGMP-dependent protein kinase, isozyme"/>
    <property type="match status" value="1"/>
</dbReference>
<dbReference type="EC" id="2.7.11.12" evidence="2"/>
<dbReference type="SUPFAM" id="SSF51206">
    <property type="entry name" value="cAMP-binding domain-like"/>
    <property type="match status" value="2"/>
</dbReference>
<dbReference type="EMBL" id="JARQZJ010000066">
    <property type="protein sequence ID" value="KAK9880845.1"/>
    <property type="molecule type" value="Genomic_DNA"/>
</dbReference>
<dbReference type="PROSITE" id="PS00107">
    <property type="entry name" value="PROTEIN_KINASE_ATP"/>
    <property type="match status" value="1"/>
</dbReference>
<dbReference type="CDD" id="cd05572">
    <property type="entry name" value="STKc_cGK"/>
    <property type="match status" value="1"/>
</dbReference>
<feature type="coiled-coil region" evidence="13">
    <location>
        <begin position="233"/>
        <end position="288"/>
    </location>
</feature>
<dbReference type="Gene3D" id="1.10.510.10">
    <property type="entry name" value="Transferase(Phosphotransferase) domain 1"/>
    <property type="match status" value="1"/>
</dbReference>
<dbReference type="InterPro" id="IPR018488">
    <property type="entry name" value="cNMP-bd_CS"/>
</dbReference>
<dbReference type="GO" id="GO:0030553">
    <property type="term" value="F:cGMP binding"/>
    <property type="evidence" value="ECO:0007669"/>
    <property type="project" value="UniProtKB-KW"/>
</dbReference>
<keyword evidence="6 12" id="KW-0547">Nucleotide-binding</keyword>
<evidence type="ECO:0000313" key="17">
    <source>
        <dbReference type="EMBL" id="KAK9880845.1"/>
    </source>
</evidence>
<keyword evidence="4" id="KW-0140">cGMP</keyword>
<evidence type="ECO:0000256" key="13">
    <source>
        <dbReference type="SAM" id="Coils"/>
    </source>
</evidence>
<comment type="caution">
    <text evidence="17">The sequence shown here is derived from an EMBL/GenBank/DDBJ whole genome shotgun (WGS) entry which is preliminary data.</text>
</comment>
<feature type="domain" description="AGC-kinase C-terminal" evidence="16">
    <location>
        <begin position="878"/>
        <end position="928"/>
    </location>
</feature>
<dbReference type="PROSITE" id="PS00889">
    <property type="entry name" value="CNMP_BINDING_2"/>
    <property type="match status" value="2"/>
</dbReference>
<evidence type="ECO:0000256" key="9">
    <source>
        <dbReference type="ARBA" id="ARBA00022992"/>
    </source>
</evidence>
<evidence type="ECO:0000313" key="18">
    <source>
        <dbReference type="Proteomes" id="UP001431783"/>
    </source>
</evidence>
<evidence type="ECO:0000256" key="2">
    <source>
        <dbReference type="ARBA" id="ARBA00012428"/>
    </source>
</evidence>
<dbReference type="FunFam" id="1.10.510.10:FF:000210">
    <property type="entry name" value="Non-specific serine/threonine protein kinase"/>
    <property type="match status" value="1"/>
</dbReference>
<dbReference type="PROSITE" id="PS50011">
    <property type="entry name" value="PROTEIN_KINASE_DOM"/>
    <property type="match status" value="1"/>
</dbReference>
<keyword evidence="3" id="KW-0723">Serine/threonine-protein kinase</keyword>
<name>A0AAW1UIC2_9CUCU</name>
<dbReference type="Pfam" id="PF00069">
    <property type="entry name" value="Pkinase"/>
    <property type="match status" value="1"/>
</dbReference>
<evidence type="ECO:0000256" key="8">
    <source>
        <dbReference type="ARBA" id="ARBA00022840"/>
    </source>
</evidence>
<evidence type="ECO:0000256" key="3">
    <source>
        <dbReference type="ARBA" id="ARBA00022527"/>
    </source>
</evidence>
<dbReference type="GO" id="GO:0004692">
    <property type="term" value="F:cGMP-dependent protein kinase activity"/>
    <property type="evidence" value="ECO:0007669"/>
    <property type="project" value="UniProtKB-EC"/>
</dbReference>
<gene>
    <name evidence="17" type="ORF">WA026_013172</name>
</gene>
<dbReference type="PANTHER" id="PTHR24353:SF147">
    <property type="entry name" value="CGMP-DEPENDENT SERINE_THREONIN PROTEIN KINASE-RELATED"/>
    <property type="match status" value="1"/>
</dbReference>
<dbReference type="InterPro" id="IPR000719">
    <property type="entry name" value="Prot_kinase_dom"/>
</dbReference>
<dbReference type="InterPro" id="IPR000961">
    <property type="entry name" value="AGC-kinase_C"/>
</dbReference>
<dbReference type="PROSITE" id="PS00108">
    <property type="entry name" value="PROTEIN_KINASE_ST"/>
    <property type="match status" value="1"/>
</dbReference>
<evidence type="ECO:0000256" key="1">
    <source>
        <dbReference type="ARBA" id="ARBA00006352"/>
    </source>
</evidence>
<organism evidence="17 18">
    <name type="scientific">Henosepilachna vigintioctopunctata</name>
    <dbReference type="NCBI Taxonomy" id="420089"/>
    <lineage>
        <taxon>Eukaryota</taxon>
        <taxon>Metazoa</taxon>
        <taxon>Ecdysozoa</taxon>
        <taxon>Arthropoda</taxon>
        <taxon>Hexapoda</taxon>
        <taxon>Insecta</taxon>
        <taxon>Pterygota</taxon>
        <taxon>Neoptera</taxon>
        <taxon>Endopterygota</taxon>
        <taxon>Coleoptera</taxon>
        <taxon>Polyphaga</taxon>
        <taxon>Cucujiformia</taxon>
        <taxon>Coccinelloidea</taxon>
        <taxon>Coccinellidae</taxon>
        <taxon>Epilachninae</taxon>
        <taxon>Epilachnini</taxon>
        <taxon>Henosepilachna</taxon>
    </lineage>
</organism>
<dbReference type="InterPro" id="IPR014710">
    <property type="entry name" value="RmlC-like_jellyroll"/>
</dbReference>
<dbReference type="InterPro" id="IPR002374">
    <property type="entry name" value="cGMP_dep_kinase"/>
</dbReference>
<proteinExistence type="inferred from homology"/>
<dbReference type="Pfam" id="PF00027">
    <property type="entry name" value="cNMP_binding"/>
    <property type="match status" value="2"/>
</dbReference>
<dbReference type="AlphaFoldDB" id="A0AAW1UIC2"/>
<comment type="catalytic activity">
    <reaction evidence="10">
        <text>L-threonyl-[protein] + ATP = O-phospho-L-threonyl-[protein] + ADP + H(+)</text>
        <dbReference type="Rhea" id="RHEA:46608"/>
        <dbReference type="Rhea" id="RHEA-COMP:11060"/>
        <dbReference type="Rhea" id="RHEA-COMP:11605"/>
        <dbReference type="ChEBI" id="CHEBI:15378"/>
        <dbReference type="ChEBI" id="CHEBI:30013"/>
        <dbReference type="ChEBI" id="CHEBI:30616"/>
        <dbReference type="ChEBI" id="CHEBI:61977"/>
        <dbReference type="ChEBI" id="CHEBI:456216"/>
        <dbReference type="EC" id="2.7.11.12"/>
    </reaction>
</comment>
<comment type="catalytic activity">
    <reaction evidence="11">
        <text>L-seryl-[protein] + ATP = O-phospho-L-seryl-[protein] + ADP + H(+)</text>
        <dbReference type="Rhea" id="RHEA:17989"/>
        <dbReference type="Rhea" id="RHEA-COMP:9863"/>
        <dbReference type="Rhea" id="RHEA-COMP:11604"/>
        <dbReference type="ChEBI" id="CHEBI:15378"/>
        <dbReference type="ChEBI" id="CHEBI:29999"/>
        <dbReference type="ChEBI" id="CHEBI:30616"/>
        <dbReference type="ChEBI" id="CHEBI:83421"/>
        <dbReference type="ChEBI" id="CHEBI:456216"/>
        <dbReference type="EC" id="2.7.11.12"/>
    </reaction>
</comment>
<dbReference type="Gene3D" id="2.60.120.10">
    <property type="entry name" value="Jelly Rolls"/>
    <property type="match status" value="2"/>
</dbReference>
<evidence type="ECO:0000256" key="10">
    <source>
        <dbReference type="ARBA" id="ARBA00047298"/>
    </source>
</evidence>
<dbReference type="InterPro" id="IPR017441">
    <property type="entry name" value="Protein_kinase_ATP_BS"/>
</dbReference>
<dbReference type="SUPFAM" id="SSF56112">
    <property type="entry name" value="Protein kinase-like (PK-like)"/>
    <property type="match status" value="1"/>
</dbReference>
<dbReference type="InterPro" id="IPR035014">
    <property type="entry name" value="STKc_cGK"/>
</dbReference>
<keyword evidence="9" id="KW-0142">cGMP-binding</keyword>
<evidence type="ECO:0000259" key="14">
    <source>
        <dbReference type="PROSITE" id="PS50011"/>
    </source>
</evidence>
<dbReference type="SMART" id="SM00100">
    <property type="entry name" value="cNMP"/>
    <property type="match status" value="2"/>
</dbReference>
<keyword evidence="7" id="KW-0418">Kinase</keyword>
<feature type="domain" description="Cyclic nucleotide-binding" evidence="15">
    <location>
        <begin position="478"/>
        <end position="596"/>
    </location>
</feature>
<evidence type="ECO:0000256" key="12">
    <source>
        <dbReference type="PROSITE-ProRule" id="PRU10141"/>
    </source>
</evidence>
<dbReference type="PROSITE" id="PS50042">
    <property type="entry name" value="CNMP_BINDING_3"/>
    <property type="match status" value="2"/>
</dbReference>
<dbReference type="PRINTS" id="PR00104">
    <property type="entry name" value="CGMPKINASE"/>
</dbReference>
<dbReference type="InterPro" id="IPR018490">
    <property type="entry name" value="cNMP-bd_dom_sf"/>
</dbReference>
<accession>A0AAW1UIC2</accession>
<evidence type="ECO:0000259" key="15">
    <source>
        <dbReference type="PROSITE" id="PS50042"/>
    </source>
</evidence>
<evidence type="ECO:0000259" key="16">
    <source>
        <dbReference type="PROSITE" id="PS51285"/>
    </source>
</evidence>
<dbReference type="Gene3D" id="3.30.200.20">
    <property type="entry name" value="Phosphorylase Kinase, domain 1"/>
    <property type="match status" value="1"/>
</dbReference>
<dbReference type="GO" id="GO:0005737">
    <property type="term" value="C:cytoplasm"/>
    <property type="evidence" value="ECO:0007669"/>
    <property type="project" value="UniProtKB-ARBA"/>
</dbReference>
<dbReference type="PANTHER" id="PTHR24353">
    <property type="entry name" value="CYCLIC NUCLEOTIDE-DEPENDENT PROTEIN KINASE"/>
    <property type="match status" value="1"/>
</dbReference>
<dbReference type="InterPro" id="IPR008271">
    <property type="entry name" value="Ser/Thr_kinase_AS"/>
</dbReference>
<evidence type="ECO:0000256" key="11">
    <source>
        <dbReference type="ARBA" id="ARBA00047462"/>
    </source>
</evidence>
<evidence type="ECO:0000256" key="7">
    <source>
        <dbReference type="ARBA" id="ARBA00022777"/>
    </source>
</evidence>
<dbReference type="PROSITE" id="PS51285">
    <property type="entry name" value="AGC_KINASE_CTER"/>
    <property type="match status" value="1"/>
</dbReference>
<evidence type="ECO:0000256" key="5">
    <source>
        <dbReference type="ARBA" id="ARBA00022679"/>
    </source>
</evidence>
<dbReference type="InterPro" id="IPR000595">
    <property type="entry name" value="cNMP-bd_dom"/>
</dbReference>
<evidence type="ECO:0000256" key="4">
    <source>
        <dbReference type="ARBA" id="ARBA00022535"/>
    </source>
</evidence>
<dbReference type="SMART" id="SM00220">
    <property type="entry name" value="S_TKc"/>
    <property type="match status" value="1"/>
</dbReference>
<feature type="domain" description="Protein kinase" evidence="14">
    <location>
        <begin position="617"/>
        <end position="877"/>
    </location>
</feature>
<protein>
    <recommendedName>
        <fullName evidence="2">cGMP-dependent protein kinase</fullName>
        <ecNumber evidence="2">2.7.11.12</ecNumber>
    </recommendedName>
</protein>
<evidence type="ECO:0000256" key="6">
    <source>
        <dbReference type="ARBA" id="ARBA00022741"/>
    </source>
</evidence>